<proteinExistence type="predicted"/>
<evidence type="ECO:0000313" key="1">
    <source>
        <dbReference type="EMBL" id="OUD02441.1"/>
    </source>
</evidence>
<sequence length="104" mass="11576">PAPAVGLQQAPQRPFVTDRLGAHLVRPDRKNEPARFGKIARVRQWIEAVIDTLKGQLSLEQHGGRTPAGVFARTAQRLLALATAIWHNWHTGTTVKRSLIAYDH</sequence>
<organism evidence="1 2">
    <name type="scientific">Streptomyces swartbergensis</name>
    <dbReference type="NCBI Taxonomy" id="487165"/>
    <lineage>
        <taxon>Bacteria</taxon>
        <taxon>Bacillati</taxon>
        <taxon>Actinomycetota</taxon>
        <taxon>Actinomycetes</taxon>
        <taxon>Kitasatosporales</taxon>
        <taxon>Streptomycetaceae</taxon>
        <taxon>Streptomyces</taxon>
    </lineage>
</organism>
<keyword evidence="2" id="KW-1185">Reference proteome</keyword>
<dbReference type="Proteomes" id="UP000195105">
    <property type="component" value="Unassembled WGS sequence"/>
</dbReference>
<gene>
    <name evidence="1" type="ORF">CA983_15015</name>
</gene>
<evidence type="ECO:0008006" key="3">
    <source>
        <dbReference type="Google" id="ProtNLM"/>
    </source>
</evidence>
<comment type="caution">
    <text evidence="1">The sequence shown here is derived from an EMBL/GenBank/DDBJ whole genome shotgun (WGS) entry which is preliminary data.</text>
</comment>
<name>A0A243S666_9ACTN</name>
<feature type="non-terminal residue" evidence="1">
    <location>
        <position position="1"/>
    </location>
</feature>
<evidence type="ECO:0000313" key="2">
    <source>
        <dbReference type="Proteomes" id="UP000195105"/>
    </source>
</evidence>
<dbReference type="AlphaFoldDB" id="A0A243S666"/>
<dbReference type="EMBL" id="NGFN01000077">
    <property type="protein sequence ID" value="OUD02441.1"/>
    <property type="molecule type" value="Genomic_DNA"/>
</dbReference>
<reference evidence="1 2" key="1">
    <citation type="submission" date="2017-05" db="EMBL/GenBank/DDBJ databases">
        <title>Biotechnological potential of actinobacteria isolated from South African environments.</title>
        <authorList>
            <person name="Le Roes-Hill M."/>
            <person name="Prins A."/>
            <person name="Durrell K.A."/>
        </authorList>
    </citation>
    <scope>NUCLEOTIDE SEQUENCE [LARGE SCALE GENOMIC DNA]</scope>
    <source>
        <strain evidence="1 2">HMC13</strain>
    </source>
</reference>
<accession>A0A243S666</accession>
<protein>
    <recommendedName>
        <fullName evidence="3">IS982 family transposase</fullName>
    </recommendedName>
</protein>